<evidence type="ECO:0000256" key="2">
    <source>
        <dbReference type="ARBA" id="ARBA00005551"/>
    </source>
</evidence>
<keyword evidence="8" id="KW-0406">Ion transport</keyword>
<name>A0ABV1HSC2_9FIRM</name>
<feature type="transmembrane region" description="Helical" evidence="11">
    <location>
        <begin position="107"/>
        <end position="131"/>
    </location>
</feature>
<evidence type="ECO:0000256" key="4">
    <source>
        <dbReference type="ARBA" id="ARBA00022449"/>
    </source>
</evidence>
<evidence type="ECO:0000256" key="6">
    <source>
        <dbReference type="ARBA" id="ARBA00022989"/>
    </source>
</evidence>
<dbReference type="InterPro" id="IPR038770">
    <property type="entry name" value="Na+/solute_symporter_sf"/>
</dbReference>
<feature type="transmembrane region" description="Helical" evidence="11">
    <location>
        <begin position="143"/>
        <end position="162"/>
    </location>
</feature>
<evidence type="ECO:0000256" key="9">
    <source>
        <dbReference type="ARBA" id="ARBA00023136"/>
    </source>
</evidence>
<keyword evidence="3" id="KW-0813">Transport</keyword>
<evidence type="ECO:0000256" key="5">
    <source>
        <dbReference type="ARBA" id="ARBA00022692"/>
    </source>
</evidence>
<dbReference type="Proteomes" id="UP001478133">
    <property type="component" value="Unassembled WGS sequence"/>
</dbReference>
<reference evidence="13 14" key="1">
    <citation type="submission" date="2024-03" db="EMBL/GenBank/DDBJ databases">
        <title>Human intestinal bacterial collection.</title>
        <authorList>
            <person name="Pauvert C."/>
            <person name="Hitch T.C.A."/>
            <person name="Clavel T."/>
        </authorList>
    </citation>
    <scope>NUCLEOTIDE SEQUENCE [LARGE SCALE GENOMIC DNA]</scope>
    <source>
        <strain evidence="13 14">CLA-AP-H18</strain>
    </source>
</reference>
<proteinExistence type="inferred from homology"/>
<dbReference type="PANTHER" id="PTHR43562:SF3">
    <property type="entry name" value="SODIUM ION_PROTON EXCHANGER (EUROFUNG)"/>
    <property type="match status" value="1"/>
</dbReference>
<keyword evidence="7" id="KW-0915">Sodium</keyword>
<comment type="similarity">
    <text evidence="2">Belongs to the monovalent cation:proton antiporter 2 (CPA2) transporter (TC 2.A.37) family.</text>
</comment>
<feature type="transmembrane region" description="Helical" evidence="11">
    <location>
        <begin position="12"/>
        <end position="31"/>
    </location>
</feature>
<keyword evidence="10" id="KW-0739">Sodium transport</keyword>
<evidence type="ECO:0000256" key="11">
    <source>
        <dbReference type="SAM" id="Phobius"/>
    </source>
</evidence>
<comment type="caution">
    <text evidence="13">The sequence shown here is derived from an EMBL/GenBank/DDBJ whole genome shotgun (WGS) entry which is preliminary data.</text>
</comment>
<evidence type="ECO:0000256" key="3">
    <source>
        <dbReference type="ARBA" id="ARBA00022448"/>
    </source>
</evidence>
<dbReference type="InterPro" id="IPR006153">
    <property type="entry name" value="Cation/H_exchanger_TM"/>
</dbReference>
<dbReference type="Pfam" id="PF00999">
    <property type="entry name" value="Na_H_Exchanger"/>
    <property type="match status" value="1"/>
</dbReference>
<keyword evidence="4" id="KW-0050">Antiport</keyword>
<sequence length="425" mass="45910">MDFIDLTSLHSYSYLLVLAAILLTTKLLGLFSRWVRLPQVLGALVAGVILGPVVNAIVGWSTGDGFFSQAAGSDQLFGMLSELGVIVLMFGAGLETDVQEMKKCGKASLIIAVIGVITPLIFGAFASYYFIDDPNSQERLLKSIFIGVVLTATSVSITVETLKELGKLNTPASNAILGAAIIDDVLGIIALTIITSFKSKDVNIWFVLIKIVLFFIFAAILGFIMLKIYKWMNKHTSRDSRRHVIIAFAYCLVSSFVAEVFFGVADITGAYVAGLVLSMTNRKRYLVNRFSTLSYMLLSPIFFACIGLTIEMPELTVSLLVFAILITIVAVATKLFGCALGGKICGYSTKECFQIGAGMISRGEVALIVAKKGESCGLMDPKLFGPLVIVVVLTTIIAPIILKILFAKDKDNGEKGPRLEDKQPA</sequence>
<keyword evidence="14" id="KW-1185">Reference proteome</keyword>
<feature type="transmembrane region" description="Helical" evidence="11">
    <location>
        <begin position="247"/>
        <end position="273"/>
    </location>
</feature>
<gene>
    <name evidence="13" type="ORF">ABFO16_03020</name>
</gene>
<comment type="subcellular location">
    <subcellularLocation>
        <location evidence="1">Membrane</location>
        <topology evidence="1">Multi-pass membrane protein</topology>
    </subcellularLocation>
</comment>
<evidence type="ECO:0000256" key="1">
    <source>
        <dbReference type="ARBA" id="ARBA00004141"/>
    </source>
</evidence>
<dbReference type="PANTHER" id="PTHR43562">
    <property type="entry name" value="NAPA-TYPE SODIUM/HYDROGEN ANTIPORTER"/>
    <property type="match status" value="1"/>
</dbReference>
<feature type="transmembrane region" description="Helical" evidence="11">
    <location>
        <begin position="293"/>
        <end position="310"/>
    </location>
</feature>
<protein>
    <submittedName>
        <fullName evidence="13">Cation:proton antiporter</fullName>
    </submittedName>
</protein>
<accession>A0ABV1HSC2</accession>
<feature type="transmembrane region" description="Helical" evidence="11">
    <location>
        <begin position="317"/>
        <end position="337"/>
    </location>
</feature>
<feature type="domain" description="Cation/H+ exchanger transmembrane" evidence="12">
    <location>
        <begin position="23"/>
        <end position="407"/>
    </location>
</feature>
<evidence type="ECO:0000256" key="7">
    <source>
        <dbReference type="ARBA" id="ARBA00023053"/>
    </source>
</evidence>
<feature type="transmembrane region" description="Helical" evidence="11">
    <location>
        <begin position="75"/>
        <end position="95"/>
    </location>
</feature>
<feature type="transmembrane region" description="Helical" evidence="11">
    <location>
        <begin position="383"/>
        <end position="406"/>
    </location>
</feature>
<feature type="transmembrane region" description="Helical" evidence="11">
    <location>
        <begin position="43"/>
        <end position="63"/>
    </location>
</feature>
<evidence type="ECO:0000256" key="10">
    <source>
        <dbReference type="ARBA" id="ARBA00023201"/>
    </source>
</evidence>
<feature type="transmembrane region" description="Helical" evidence="11">
    <location>
        <begin position="203"/>
        <end position="226"/>
    </location>
</feature>
<keyword evidence="9 11" id="KW-0472">Membrane</keyword>
<feature type="transmembrane region" description="Helical" evidence="11">
    <location>
        <begin position="174"/>
        <end position="197"/>
    </location>
</feature>
<dbReference type="Gene3D" id="1.20.1530.20">
    <property type="match status" value="1"/>
</dbReference>
<evidence type="ECO:0000313" key="13">
    <source>
        <dbReference type="EMBL" id="MEQ2565206.1"/>
    </source>
</evidence>
<evidence type="ECO:0000313" key="14">
    <source>
        <dbReference type="Proteomes" id="UP001478133"/>
    </source>
</evidence>
<evidence type="ECO:0000256" key="8">
    <source>
        <dbReference type="ARBA" id="ARBA00023065"/>
    </source>
</evidence>
<keyword evidence="6 11" id="KW-1133">Transmembrane helix</keyword>
<organism evidence="13 14">
    <name type="scientific">Ruminococcoides intestinihominis</name>
    <dbReference type="NCBI Taxonomy" id="3133161"/>
    <lineage>
        <taxon>Bacteria</taxon>
        <taxon>Bacillati</taxon>
        <taxon>Bacillota</taxon>
        <taxon>Clostridia</taxon>
        <taxon>Eubacteriales</taxon>
        <taxon>Oscillospiraceae</taxon>
        <taxon>Ruminococcoides</taxon>
    </lineage>
</organism>
<keyword evidence="5 11" id="KW-0812">Transmembrane</keyword>
<dbReference type="EMBL" id="JBBMFI010000007">
    <property type="protein sequence ID" value="MEQ2565206.1"/>
    <property type="molecule type" value="Genomic_DNA"/>
</dbReference>
<evidence type="ECO:0000259" key="12">
    <source>
        <dbReference type="Pfam" id="PF00999"/>
    </source>
</evidence>